<dbReference type="GO" id="GO:0005524">
    <property type="term" value="F:ATP binding"/>
    <property type="evidence" value="ECO:0007669"/>
    <property type="project" value="UniProtKB-KW"/>
</dbReference>
<feature type="domain" description="ABC transporter" evidence="3">
    <location>
        <begin position="1"/>
        <end position="230"/>
    </location>
</feature>
<dbReference type="InterPro" id="IPR003439">
    <property type="entry name" value="ABC_transporter-like_ATP-bd"/>
</dbReference>
<dbReference type="GO" id="GO:0016887">
    <property type="term" value="F:ATP hydrolysis activity"/>
    <property type="evidence" value="ECO:0007669"/>
    <property type="project" value="InterPro"/>
</dbReference>
<dbReference type="PANTHER" id="PTHR43582:SF2">
    <property type="entry name" value="LINEARMYCIN RESISTANCE ATP-BINDING PROTEIN LNRL"/>
    <property type="match status" value="1"/>
</dbReference>
<evidence type="ECO:0000256" key="1">
    <source>
        <dbReference type="ARBA" id="ARBA00022741"/>
    </source>
</evidence>
<proteinExistence type="predicted"/>
<dbReference type="InterPro" id="IPR017871">
    <property type="entry name" value="ABC_transporter-like_CS"/>
</dbReference>
<dbReference type="PANTHER" id="PTHR43582">
    <property type="entry name" value="LINEARMYCIN RESISTANCE ATP-BINDING PROTEIN LNRL"/>
    <property type="match status" value="1"/>
</dbReference>
<evidence type="ECO:0000259" key="3">
    <source>
        <dbReference type="PROSITE" id="PS50893"/>
    </source>
</evidence>
<dbReference type="PROSITE" id="PS50893">
    <property type="entry name" value="ABC_TRANSPORTER_2"/>
    <property type="match status" value="1"/>
</dbReference>
<dbReference type="SMART" id="SM00382">
    <property type="entry name" value="AAA"/>
    <property type="match status" value="1"/>
</dbReference>
<sequence>MVARNLVKSFGALRAVDGISFEVLRGECFGLLGPNGAGKSTTIGMLVGALAPDAGEVSVDGAGAPTREHVRLRIGAVPQAIALYDDLTGEENLRFFGTLYGLAGARLGERVGWALDFAGLAARRRDRVGGYSGGMKRRLNMAAGLLHDPPVILLDEPTAGVDPQSRNHIFDRIEALKRDGRTLLYTTHYMEEAERLCDRVAIVDAGRVLAIDTVEGLIARHGGPPVTRVERGTLETVFLRLTGHALRDA</sequence>
<dbReference type="Gene3D" id="3.40.50.300">
    <property type="entry name" value="P-loop containing nucleotide triphosphate hydrolases"/>
    <property type="match status" value="1"/>
</dbReference>
<dbReference type="Pfam" id="PF00005">
    <property type="entry name" value="ABC_tran"/>
    <property type="match status" value="1"/>
</dbReference>
<organism evidence="4">
    <name type="scientific">Eiseniibacteriota bacterium</name>
    <dbReference type="NCBI Taxonomy" id="2212470"/>
    <lineage>
        <taxon>Bacteria</taxon>
        <taxon>Candidatus Eiseniibacteriota</taxon>
    </lineage>
</organism>
<gene>
    <name evidence="4" type="ORF">ENR23_03510</name>
</gene>
<dbReference type="SUPFAM" id="SSF52540">
    <property type="entry name" value="P-loop containing nucleoside triphosphate hydrolases"/>
    <property type="match status" value="1"/>
</dbReference>
<keyword evidence="1" id="KW-0547">Nucleotide-binding</keyword>
<dbReference type="PROSITE" id="PS00211">
    <property type="entry name" value="ABC_TRANSPORTER_1"/>
    <property type="match status" value="1"/>
</dbReference>
<reference evidence="4" key="1">
    <citation type="journal article" date="2020" name="mSystems">
        <title>Genome- and Community-Level Interaction Insights into Carbon Utilization and Element Cycling Functions of Hydrothermarchaeota in Hydrothermal Sediment.</title>
        <authorList>
            <person name="Zhou Z."/>
            <person name="Liu Y."/>
            <person name="Xu W."/>
            <person name="Pan J."/>
            <person name="Luo Z.H."/>
            <person name="Li M."/>
        </authorList>
    </citation>
    <scope>NUCLEOTIDE SEQUENCE [LARGE SCALE GENOMIC DNA]</scope>
    <source>
        <strain evidence="4">SpSt-381</strain>
    </source>
</reference>
<dbReference type="InterPro" id="IPR027417">
    <property type="entry name" value="P-loop_NTPase"/>
</dbReference>
<evidence type="ECO:0000313" key="4">
    <source>
        <dbReference type="EMBL" id="HGZ42490.1"/>
    </source>
</evidence>
<dbReference type="AlphaFoldDB" id="A0A832I370"/>
<dbReference type="InterPro" id="IPR003593">
    <property type="entry name" value="AAA+_ATPase"/>
</dbReference>
<comment type="caution">
    <text evidence="4">The sequence shown here is derived from an EMBL/GenBank/DDBJ whole genome shotgun (WGS) entry which is preliminary data.</text>
</comment>
<keyword evidence="2 4" id="KW-0067">ATP-binding</keyword>
<protein>
    <submittedName>
        <fullName evidence="4">ABC transporter ATP-binding protein</fullName>
    </submittedName>
</protein>
<dbReference type="EMBL" id="DSQF01000005">
    <property type="protein sequence ID" value="HGZ42490.1"/>
    <property type="molecule type" value="Genomic_DNA"/>
</dbReference>
<name>A0A832I370_UNCEI</name>
<evidence type="ECO:0000256" key="2">
    <source>
        <dbReference type="ARBA" id="ARBA00022840"/>
    </source>
</evidence>
<accession>A0A832I370</accession>